<keyword evidence="3" id="KW-1185">Reference proteome</keyword>
<sequence length="236" mass="25791">MALVADPTGEIQRDIGSAHRFHHGQYTNPRIQLEVGMGHSTLRYLQNDLLWTNHPQAEQKEIVGIVTMEDIMKALLRKTVGDARNSHFLHENRDSDGWRNSGDAGVSSPTLRPSEPLSMLHKRSTMTTGSSSSTAISSAPSQGERMYPLGVLDVNIFETTQRRLSVGSTWESLEKSHSPQSLDIIQNDGTDQEVAVGFGIGTAVGGGAHVIGTLRRRFSFEDGVDEKGANLVEAEK</sequence>
<dbReference type="Proteomes" id="UP000267821">
    <property type="component" value="Unassembled WGS sequence"/>
</dbReference>
<feature type="compositionally biased region" description="Low complexity" evidence="1">
    <location>
        <begin position="125"/>
        <end position="141"/>
    </location>
</feature>
<evidence type="ECO:0000313" key="3">
    <source>
        <dbReference type="Proteomes" id="UP000267821"/>
    </source>
</evidence>
<feature type="region of interest" description="Disordered" evidence="1">
    <location>
        <begin position="89"/>
        <end position="142"/>
    </location>
</feature>
<proteinExistence type="predicted"/>
<name>A0A3N4M9U0_9PEZI</name>
<protein>
    <recommendedName>
        <fullName evidence="4">CBS domain-containing protein</fullName>
    </recommendedName>
</protein>
<accession>A0A3N4M9U0</accession>
<dbReference type="EMBL" id="ML121534">
    <property type="protein sequence ID" value="RPB26505.1"/>
    <property type="molecule type" value="Genomic_DNA"/>
</dbReference>
<evidence type="ECO:0000256" key="1">
    <source>
        <dbReference type="SAM" id="MobiDB-lite"/>
    </source>
</evidence>
<dbReference type="InParanoid" id="A0A3N4M9U0"/>
<gene>
    <name evidence="2" type="ORF">L211DRAFT_680971</name>
</gene>
<organism evidence="2 3">
    <name type="scientific">Terfezia boudieri ATCC MYA-4762</name>
    <dbReference type="NCBI Taxonomy" id="1051890"/>
    <lineage>
        <taxon>Eukaryota</taxon>
        <taxon>Fungi</taxon>
        <taxon>Dikarya</taxon>
        <taxon>Ascomycota</taxon>
        <taxon>Pezizomycotina</taxon>
        <taxon>Pezizomycetes</taxon>
        <taxon>Pezizales</taxon>
        <taxon>Pezizaceae</taxon>
        <taxon>Terfezia</taxon>
    </lineage>
</organism>
<evidence type="ECO:0000313" key="2">
    <source>
        <dbReference type="EMBL" id="RPB26505.1"/>
    </source>
</evidence>
<evidence type="ECO:0008006" key="4">
    <source>
        <dbReference type="Google" id="ProtNLM"/>
    </source>
</evidence>
<dbReference type="AlphaFoldDB" id="A0A3N4M9U0"/>
<reference evidence="2 3" key="1">
    <citation type="journal article" date="2018" name="Nat. Ecol. Evol.">
        <title>Pezizomycetes genomes reveal the molecular basis of ectomycorrhizal truffle lifestyle.</title>
        <authorList>
            <person name="Murat C."/>
            <person name="Payen T."/>
            <person name="Noel B."/>
            <person name="Kuo A."/>
            <person name="Morin E."/>
            <person name="Chen J."/>
            <person name="Kohler A."/>
            <person name="Krizsan K."/>
            <person name="Balestrini R."/>
            <person name="Da Silva C."/>
            <person name="Montanini B."/>
            <person name="Hainaut M."/>
            <person name="Levati E."/>
            <person name="Barry K.W."/>
            <person name="Belfiori B."/>
            <person name="Cichocki N."/>
            <person name="Clum A."/>
            <person name="Dockter R.B."/>
            <person name="Fauchery L."/>
            <person name="Guy J."/>
            <person name="Iotti M."/>
            <person name="Le Tacon F."/>
            <person name="Lindquist E.A."/>
            <person name="Lipzen A."/>
            <person name="Malagnac F."/>
            <person name="Mello A."/>
            <person name="Molinier V."/>
            <person name="Miyauchi S."/>
            <person name="Poulain J."/>
            <person name="Riccioni C."/>
            <person name="Rubini A."/>
            <person name="Sitrit Y."/>
            <person name="Splivallo R."/>
            <person name="Traeger S."/>
            <person name="Wang M."/>
            <person name="Zifcakova L."/>
            <person name="Wipf D."/>
            <person name="Zambonelli A."/>
            <person name="Paolocci F."/>
            <person name="Nowrousian M."/>
            <person name="Ottonello S."/>
            <person name="Baldrian P."/>
            <person name="Spatafora J.W."/>
            <person name="Henrissat B."/>
            <person name="Nagy L.G."/>
            <person name="Aury J.M."/>
            <person name="Wincker P."/>
            <person name="Grigoriev I.V."/>
            <person name="Bonfante P."/>
            <person name="Martin F.M."/>
        </authorList>
    </citation>
    <scope>NUCLEOTIDE SEQUENCE [LARGE SCALE GENOMIC DNA]</scope>
    <source>
        <strain evidence="2 3">ATCC MYA-4762</strain>
    </source>
</reference>